<proteinExistence type="inferred from homology"/>
<evidence type="ECO:0000256" key="1">
    <source>
        <dbReference type="ARBA" id="ARBA00022670"/>
    </source>
</evidence>
<dbReference type="Pfam" id="PF01435">
    <property type="entry name" value="Peptidase_M48"/>
    <property type="match status" value="1"/>
</dbReference>
<comment type="cofactor">
    <cofactor evidence="8">
        <name>Zn(2+)</name>
        <dbReference type="ChEBI" id="CHEBI:29105"/>
    </cofactor>
    <text evidence="8">Binds 1 zinc ion per subunit.</text>
</comment>
<comment type="similarity">
    <text evidence="8">Belongs to the peptidase M48 family. BepA subfamily.</text>
</comment>
<comment type="caution">
    <text evidence="10">The sequence shown here is derived from an EMBL/GenBank/DDBJ whole genome shotgun (WGS) entry which is preliminary data.</text>
</comment>
<dbReference type="Proteomes" id="UP001156682">
    <property type="component" value="Unassembled WGS sequence"/>
</dbReference>
<evidence type="ECO:0000256" key="4">
    <source>
        <dbReference type="ARBA" id="ARBA00022764"/>
    </source>
</evidence>
<protein>
    <recommendedName>
        <fullName evidence="8">Putative beta-barrel assembly-enhancing protease</fullName>
        <ecNumber evidence="8">3.4.-.-</ecNumber>
    </recommendedName>
</protein>
<reference evidence="11" key="1">
    <citation type="journal article" date="2019" name="Int. J. Syst. Evol. Microbiol.">
        <title>The Global Catalogue of Microorganisms (GCM) 10K type strain sequencing project: providing services to taxonomists for standard genome sequencing and annotation.</title>
        <authorList>
            <consortium name="The Broad Institute Genomics Platform"/>
            <consortium name="The Broad Institute Genome Sequencing Center for Infectious Disease"/>
            <person name="Wu L."/>
            <person name="Ma J."/>
        </authorList>
    </citation>
    <scope>NUCLEOTIDE SEQUENCE [LARGE SCALE GENOMIC DNA]</scope>
    <source>
        <strain evidence="11">NBRC 100033</strain>
    </source>
</reference>
<dbReference type="GO" id="GO:0006508">
    <property type="term" value="P:proteolysis"/>
    <property type="evidence" value="ECO:0007669"/>
    <property type="project" value="UniProtKB-KW"/>
</dbReference>
<keyword evidence="4 8" id="KW-0574">Periplasm</keyword>
<dbReference type="PANTHER" id="PTHR22726">
    <property type="entry name" value="METALLOENDOPEPTIDASE OMA1"/>
    <property type="match status" value="1"/>
</dbReference>
<evidence type="ECO:0000256" key="8">
    <source>
        <dbReference type="HAMAP-Rule" id="MF_00997"/>
    </source>
</evidence>
<feature type="domain" description="Peptidase M48" evidence="9">
    <location>
        <begin position="67"/>
        <end position="258"/>
    </location>
</feature>
<evidence type="ECO:0000313" key="10">
    <source>
        <dbReference type="EMBL" id="GLR63624.1"/>
    </source>
</evidence>
<organism evidence="10 11">
    <name type="scientific">Marinospirillum insulare</name>
    <dbReference type="NCBI Taxonomy" id="217169"/>
    <lineage>
        <taxon>Bacteria</taxon>
        <taxon>Pseudomonadati</taxon>
        <taxon>Pseudomonadota</taxon>
        <taxon>Gammaproteobacteria</taxon>
        <taxon>Oceanospirillales</taxon>
        <taxon>Oceanospirillaceae</taxon>
        <taxon>Marinospirillum</taxon>
    </lineage>
</organism>
<evidence type="ECO:0000256" key="5">
    <source>
        <dbReference type="ARBA" id="ARBA00022801"/>
    </source>
</evidence>
<feature type="binding site" evidence="8">
    <location>
        <position position="200"/>
    </location>
    <ligand>
        <name>Zn(2+)</name>
        <dbReference type="ChEBI" id="CHEBI:29105"/>
        <note>catalytic</note>
    </ligand>
</feature>
<accession>A0ABQ5ZU20</accession>
<feature type="binding site" evidence="8">
    <location>
        <position position="134"/>
    </location>
    <ligand>
        <name>Zn(2+)</name>
        <dbReference type="ChEBI" id="CHEBI:29105"/>
        <note>catalytic</note>
    </ligand>
</feature>
<dbReference type="PANTHER" id="PTHR22726:SF1">
    <property type="entry name" value="METALLOENDOPEPTIDASE OMA1, MITOCHONDRIAL"/>
    <property type="match status" value="1"/>
</dbReference>
<dbReference type="InterPro" id="IPR030873">
    <property type="entry name" value="Protease_BepA"/>
</dbReference>
<gene>
    <name evidence="10" type="ORF">GCM10007878_10590</name>
</gene>
<feature type="binding site" evidence="8">
    <location>
        <position position="138"/>
    </location>
    <ligand>
        <name>Zn(2+)</name>
        <dbReference type="ChEBI" id="CHEBI:29105"/>
        <note>catalytic</note>
    </ligand>
</feature>
<dbReference type="SUPFAM" id="SSF48452">
    <property type="entry name" value="TPR-like"/>
    <property type="match status" value="1"/>
</dbReference>
<feature type="active site" description="Proton donor" evidence="8">
    <location>
        <position position="204"/>
    </location>
</feature>
<dbReference type="EC" id="3.4.-.-" evidence="8"/>
<feature type="active site" evidence="8">
    <location>
        <position position="135"/>
    </location>
</feature>
<dbReference type="InterPro" id="IPR001915">
    <property type="entry name" value="Peptidase_M48"/>
</dbReference>
<keyword evidence="2 8" id="KW-0479">Metal-binding</keyword>
<evidence type="ECO:0000256" key="2">
    <source>
        <dbReference type="ARBA" id="ARBA00022723"/>
    </source>
</evidence>
<keyword evidence="1 8" id="KW-0645">Protease</keyword>
<dbReference type="GO" id="GO:0008233">
    <property type="term" value="F:peptidase activity"/>
    <property type="evidence" value="ECO:0007669"/>
    <property type="project" value="UniProtKB-KW"/>
</dbReference>
<evidence type="ECO:0000256" key="3">
    <source>
        <dbReference type="ARBA" id="ARBA00022729"/>
    </source>
</evidence>
<comment type="subcellular location">
    <subcellularLocation>
        <location evidence="8">Periplasm</location>
    </subcellularLocation>
</comment>
<keyword evidence="7 8" id="KW-0482">Metalloprotease</keyword>
<keyword evidence="6 8" id="KW-0862">Zinc</keyword>
<dbReference type="RefSeq" id="WP_051610084.1">
    <property type="nucleotide sequence ID" value="NZ_BSOR01000016.1"/>
</dbReference>
<evidence type="ECO:0000313" key="11">
    <source>
        <dbReference type="Proteomes" id="UP001156682"/>
    </source>
</evidence>
<evidence type="ECO:0000256" key="6">
    <source>
        <dbReference type="ARBA" id="ARBA00022833"/>
    </source>
</evidence>
<comment type="function">
    <text evidence="8">Functions as both a chaperone and a metalloprotease. Maintains the integrity of the outer membrane by promoting either the assembly or the elimination of outer membrane proteins, depending on their folding state.</text>
</comment>
<dbReference type="InterPro" id="IPR051156">
    <property type="entry name" value="Mito/Outer_Membr_Metalloprot"/>
</dbReference>
<keyword evidence="11" id="KW-1185">Reference proteome</keyword>
<dbReference type="HAMAP" id="MF_00997">
    <property type="entry name" value="Protease_BepA"/>
    <property type="match status" value="1"/>
</dbReference>
<dbReference type="Gene3D" id="3.30.2010.10">
    <property type="entry name" value="Metalloproteases ('zincins'), catalytic domain"/>
    <property type="match status" value="1"/>
</dbReference>
<dbReference type="EMBL" id="BSOR01000016">
    <property type="protein sequence ID" value="GLR63624.1"/>
    <property type="molecule type" value="Genomic_DNA"/>
</dbReference>
<dbReference type="Gene3D" id="1.25.40.10">
    <property type="entry name" value="Tetratricopeptide repeat domain"/>
    <property type="match status" value="1"/>
</dbReference>
<keyword evidence="5 8" id="KW-0378">Hydrolase</keyword>
<sequence length="482" mass="54555">MYQNKILICLVFALFIIFPLQSITADSPELPSLGLSSSYDISLNQEKLLGQGWLRQFRAQSKLYNDPLTQNYVEGLVRRLATWNRNLDMNDFDILLVDQRQLNAFAVPGGVVGVNTGLFTFAPYEDEFVSVLAHELAHISQRHFARRVQASQDIQWKTMAGLLAGILVASQGNADAGIAAIAGTQAAAIQSQLAWSRNYEQEADRIGMETLVAAGYASEAMPAMFAQMQRLTSLSGRPPEFLLTHPLTESRIADAQSRADQQAKQAVRVRGKDYEMLRARAIFHQYSNADDAFSLFSRQQGSEASLQYAHALKAKSNQNLKKYLELITDLANQDPDWLLVQFLQVEALTEVESWDEATSKLNDLLLFAPGYYPAQQLQVEIFSRQQAWGEARRSLQKLSQTRPNDPVVWFQLAEAAGKVDRQIQLHQARAEYFQLTGRFRQAFDQLDLALEQAKLQNRPWVVQSAIRERRRDLENLRSLMEI</sequence>
<dbReference type="InterPro" id="IPR011990">
    <property type="entry name" value="TPR-like_helical_dom_sf"/>
</dbReference>
<keyword evidence="3 8" id="KW-0732">Signal</keyword>
<evidence type="ECO:0000256" key="7">
    <source>
        <dbReference type="ARBA" id="ARBA00023049"/>
    </source>
</evidence>
<name>A0ABQ5ZU20_9GAMM</name>
<evidence type="ECO:0000259" key="9">
    <source>
        <dbReference type="Pfam" id="PF01435"/>
    </source>
</evidence>